<evidence type="ECO:0000256" key="2">
    <source>
        <dbReference type="ARBA" id="ARBA00005577"/>
    </source>
</evidence>
<evidence type="ECO:0000256" key="5">
    <source>
        <dbReference type="ARBA" id="ARBA00022989"/>
    </source>
</evidence>
<feature type="transmembrane region" description="Helical" evidence="8">
    <location>
        <begin position="317"/>
        <end position="336"/>
    </location>
</feature>
<dbReference type="GO" id="GO:0016020">
    <property type="term" value="C:membrane"/>
    <property type="evidence" value="ECO:0007669"/>
    <property type="project" value="UniProtKB-SubCell"/>
</dbReference>
<comment type="similarity">
    <text evidence="2">Belongs to the APH-1 family.</text>
</comment>
<comment type="subcellular location">
    <subcellularLocation>
        <location evidence="1">Membrane</location>
        <topology evidence="1">Multi-pass membrane protein</topology>
    </subcellularLocation>
</comment>
<keyword evidence="4" id="KW-0914">Notch signaling pathway</keyword>
<proteinExistence type="inferred from homology"/>
<protein>
    <submittedName>
        <fullName evidence="9">Gamma-secretase subunit Aph-1</fullName>
    </submittedName>
</protein>
<evidence type="ECO:0000256" key="1">
    <source>
        <dbReference type="ARBA" id="ARBA00004141"/>
    </source>
</evidence>
<reference evidence="9" key="1">
    <citation type="submission" date="2023-06" db="EMBL/GenBank/DDBJ databases">
        <title>Survivors Of The Sea: Transcriptome response of Skeletonema marinoi to long-term dormancy.</title>
        <authorList>
            <person name="Pinder M.I.M."/>
            <person name="Kourtchenko O."/>
            <person name="Robertson E.K."/>
            <person name="Larsson T."/>
            <person name="Maumus F."/>
            <person name="Osuna-Cruz C.M."/>
            <person name="Vancaester E."/>
            <person name="Stenow R."/>
            <person name="Vandepoele K."/>
            <person name="Ploug H."/>
            <person name="Bruchert V."/>
            <person name="Godhe A."/>
            <person name="Topel M."/>
        </authorList>
    </citation>
    <scope>NUCLEOTIDE SEQUENCE</scope>
    <source>
        <strain evidence="9">R05AC</strain>
    </source>
</reference>
<dbReference type="PANTHER" id="PTHR12889">
    <property type="entry name" value="GAMMA-SECRETASE SUBUNIT APH-1"/>
    <property type="match status" value="1"/>
</dbReference>
<gene>
    <name evidence="9" type="ORF">QTG54_014748</name>
</gene>
<dbReference type="GO" id="GO:0016485">
    <property type="term" value="P:protein processing"/>
    <property type="evidence" value="ECO:0007669"/>
    <property type="project" value="InterPro"/>
</dbReference>
<dbReference type="EMBL" id="JATAAI010000038">
    <property type="protein sequence ID" value="KAK1734500.1"/>
    <property type="molecule type" value="Genomic_DNA"/>
</dbReference>
<feature type="transmembrane region" description="Helical" evidence="8">
    <location>
        <begin position="222"/>
        <end position="241"/>
    </location>
</feature>
<keyword evidence="5 8" id="KW-1133">Transmembrane helix</keyword>
<feature type="region of interest" description="Disordered" evidence="7">
    <location>
        <begin position="118"/>
        <end position="137"/>
    </location>
</feature>
<dbReference type="Pfam" id="PF06105">
    <property type="entry name" value="Aph-1"/>
    <property type="match status" value="1"/>
</dbReference>
<feature type="transmembrane region" description="Helical" evidence="8">
    <location>
        <begin position="253"/>
        <end position="269"/>
    </location>
</feature>
<evidence type="ECO:0000256" key="8">
    <source>
        <dbReference type="SAM" id="Phobius"/>
    </source>
</evidence>
<feature type="transmembrane region" description="Helical" evidence="8">
    <location>
        <begin position="6"/>
        <end position="27"/>
    </location>
</feature>
<evidence type="ECO:0000313" key="9">
    <source>
        <dbReference type="EMBL" id="KAK1734500.1"/>
    </source>
</evidence>
<feature type="transmembrane region" description="Helical" evidence="8">
    <location>
        <begin position="34"/>
        <end position="57"/>
    </location>
</feature>
<organism evidence="9 10">
    <name type="scientific">Skeletonema marinoi</name>
    <dbReference type="NCBI Taxonomy" id="267567"/>
    <lineage>
        <taxon>Eukaryota</taxon>
        <taxon>Sar</taxon>
        <taxon>Stramenopiles</taxon>
        <taxon>Ochrophyta</taxon>
        <taxon>Bacillariophyta</taxon>
        <taxon>Coscinodiscophyceae</taxon>
        <taxon>Thalassiosirophycidae</taxon>
        <taxon>Thalassiosirales</taxon>
        <taxon>Skeletonemataceae</taxon>
        <taxon>Skeletonema</taxon>
        <taxon>Skeletonema marinoi-dohrnii complex</taxon>
    </lineage>
</organism>
<evidence type="ECO:0000256" key="3">
    <source>
        <dbReference type="ARBA" id="ARBA00022692"/>
    </source>
</evidence>
<dbReference type="InterPro" id="IPR009294">
    <property type="entry name" value="Aph-1"/>
</dbReference>
<dbReference type="Proteomes" id="UP001224775">
    <property type="component" value="Unassembled WGS sequence"/>
</dbReference>
<dbReference type="GO" id="GO:0007219">
    <property type="term" value="P:Notch signaling pathway"/>
    <property type="evidence" value="ECO:0007669"/>
    <property type="project" value="UniProtKB-KW"/>
</dbReference>
<feature type="transmembrane region" description="Helical" evidence="8">
    <location>
        <begin position="153"/>
        <end position="173"/>
    </location>
</feature>
<dbReference type="AlphaFoldDB" id="A0AAD8XW23"/>
<name>A0AAD8XW23_9STRA</name>
<feature type="transmembrane region" description="Helical" evidence="8">
    <location>
        <begin position="77"/>
        <end position="95"/>
    </location>
</feature>
<keyword evidence="3 8" id="KW-0812">Transmembrane</keyword>
<accession>A0AAD8XW23</accession>
<evidence type="ECO:0000256" key="6">
    <source>
        <dbReference type="ARBA" id="ARBA00023136"/>
    </source>
</evidence>
<evidence type="ECO:0000256" key="7">
    <source>
        <dbReference type="SAM" id="MobiDB-lite"/>
    </source>
</evidence>
<evidence type="ECO:0000313" key="10">
    <source>
        <dbReference type="Proteomes" id="UP001224775"/>
    </source>
</evidence>
<feature type="transmembrane region" description="Helical" evidence="8">
    <location>
        <begin position="289"/>
        <end position="305"/>
    </location>
</feature>
<evidence type="ECO:0000256" key="4">
    <source>
        <dbReference type="ARBA" id="ARBA00022976"/>
    </source>
</evidence>
<keyword evidence="6 8" id="KW-0472">Membrane</keyword>
<keyword evidence="10" id="KW-1185">Reference proteome</keyword>
<comment type="caution">
    <text evidence="9">The sequence shown here is derived from an EMBL/GenBank/DDBJ whole genome shotgun (WGS) entry which is preliminary data.</text>
</comment>
<sequence>MTAPSLTIGTALLAFSPTLTLFFLIILPKPQLTILSVVAAFAYLLSAFGSSLIWLILNAIFQFSTNNNDDGSNSSSSIGALLALTVPSVLIQCIVRMQFVKLYFSVEDVIRKSVAKHEAETTQANNNNNNSTQEEHAETNALQLQLNDLSCSLASGTGYALLHTLFLFGTLLASESHEGSNYYGNINSASGYYGGGGGSTGHGGTLYQYSCGGVMPSLMNGALVGMMFSVLDVFWMMLTFFGMRRRLRSSRRGGVAIVGGCGGGMLSFLREMTSFWKGIDDSTQGGNAALGLVIVSHLLASLVLAPNGTMEDGCKIALPSLAGVVVLVAVLFFRGVKGHFLPMDQRARIEELRLGEGGMMGSHHVE</sequence>